<feature type="transmembrane region" description="Helical" evidence="2">
    <location>
        <begin position="71"/>
        <end position="94"/>
    </location>
</feature>
<dbReference type="GO" id="GO:0016787">
    <property type="term" value="F:hydrolase activity"/>
    <property type="evidence" value="ECO:0007669"/>
    <property type="project" value="InterPro"/>
</dbReference>
<evidence type="ECO:0000313" key="4">
    <source>
        <dbReference type="EMBL" id="KYQ96869.1"/>
    </source>
</evidence>
<feature type="transmembrane region" description="Helical" evidence="2">
    <location>
        <begin position="100"/>
        <end position="122"/>
    </location>
</feature>
<dbReference type="SUPFAM" id="SSF56300">
    <property type="entry name" value="Metallo-dependent phosphatases"/>
    <property type="match status" value="1"/>
</dbReference>
<evidence type="ECO:0000259" key="3">
    <source>
        <dbReference type="Pfam" id="PF00149"/>
    </source>
</evidence>
<sequence length="565" mass="64053">MKQRNTKMSLMKEEPWIEENGDKTPEIKSANSSSFSINNNNRKTTSFEYIVSKVPVLAEVEKSMAHPMPKIFKWVMGAVVLLIPVICYTLSSFIEEGALIFPLSAIIIPSYILGVPLIYFSYKYKGASTYVRKTGICILMTVVFTYYTLYLPLYLMYFIQPFYSKQEPLKSGSTSTETNIKEEEFKDYSSGHWIITFAFLYLHLCVLIQFCLLSQCKMRSRIYRYLVSYPASVFFTSVVVSLPLYFILPFLPAIVSSVIMTLPLMVALVGLYCTLITRPPNQWAVKEICLRTNKEDDEDMLISKKKVTRITCKSPKDHEIVDYKQPLSIIQITDVHLGPIMSVERLNEICENAVKLNPDLVFLTGDFFTTESFYPPDAFKRAIAPLRKLNGRVFAIMGNHDYEDGCQDLLNSGLQSINAPLLIDQAVLVDTRIGKVQIVGFDYRSKNRQEHIQQVCQAYPIMGNVPRIGLLHDPGAFKFVPLDEQMMVFSGHTHGGGIGLHWPFKINVSAVALTGMPDHGLFQNGSNYLYVNAGQGTRSFMGSMLLRVGNISEDTLYQVYFENSK</sequence>
<accession>A0A151ZSG2</accession>
<keyword evidence="2" id="KW-1133">Transmembrane helix</keyword>
<keyword evidence="5" id="KW-1185">Reference proteome</keyword>
<dbReference type="PANTHER" id="PTHR31302:SF21">
    <property type="entry name" value="CALCINEURIN-LIKE PHOSPHOESTERASE DOMAIN-CONTAINING PROTEIN"/>
    <property type="match status" value="1"/>
</dbReference>
<dbReference type="AlphaFoldDB" id="A0A151ZSG2"/>
<protein>
    <submittedName>
        <fullName evidence="4">Putative metallophosphoesterase</fullName>
    </submittedName>
</protein>
<proteinExistence type="predicted"/>
<dbReference type="InterPro" id="IPR051158">
    <property type="entry name" value="Metallophosphoesterase_sf"/>
</dbReference>
<organism evidence="4 5">
    <name type="scientific">Tieghemostelium lacteum</name>
    <name type="common">Slime mold</name>
    <name type="synonym">Dictyostelium lacteum</name>
    <dbReference type="NCBI Taxonomy" id="361077"/>
    <lineage>
        <taxon>Eukaryota</taxon>
        <taxon>Amoebozoa</taxon>
        <taxon>Evosea</taxon>
        <taxon>Eumycetozoa</taxon>
        <taxon>Dictyostelia</taxon>
        <taxon>Dictyosteliales</taxon>
        <taxon>Raperosteliaceae</taxon>
        <taxon>Tieghemostelium</taxon>
    </lineage>
</organism>
<dbReference type="InterPro" id="IPR029052">
    <property type="entry name" value="Metallo-depent_PP-like"/>
</dbReference>
<feature type="compositionally biased region" description="Basic and acidic residues" evidence="1">
    <location>
        <begin position="10"/>
        <end position="26"/>
    </location>
</feature>
<dbReference type="PANTHER" id="PTHR31302">
    <property type="entry name" value="TRANSMEMBRANE PROTEIN WITH METALLOPHOSPHOESTERASE DOMAIN-RELATED"/>
    <property type="match status" value="1"/>
</dbReference>
<dbReference type="Pfam" id="PF00149">
    <property type="entry name" value="Metallophos"/>
    <property type="match status" value="1"/>
</dbReference>
<reference evidence="4 5" key="1">
    <citation type="submission" date="2015-12" db="EMBL/GenBank/DDBJ databases">
        <title>Dictyostelia acquired genes for synthesis and detection of signals that induce cell-type specialization by lateral gene transfer from prokaryotes.</title>
        <authorList>
            <person name="Gloeckner G."/>
            <person name="Schaap P."/>
        </authorList>
    </citation>
    <scope>NUCLEOTIDE SEQUENCE [LARGE SCALE GENOMIC DNA]</scope>
    <source>
        <strain evidence="4 5">TK</strain>
    </source>
</reference>
<feature type="region of interest" description="Disordered" evidence="1">
    <location>
        <begin position="1"/>
        <end position="35"/>
    </location>
</feature>
<feature type="transmembrane region" description="Helical" evidence="2">
    <location>
        <begin position="193"/>
        <end position="213"/>
    </location>
</feature>
<dbReference type="InParanoid" id="A0A151ZSG2"/>
<dbReference type="OMA" id="IQIADPH"/>
<feature type="transmembrane region" description="Helical" evidence="2">
    <location>
        <begin position="134"/>
        <end position="159"/>
    </location>
</feature>
<evidence type="ECO:0000256" key="1">
    <source>
        <dbReference type="SAM" id="MobiDB-lite"/>
    </source>
</evidence>
<evidence type="ECO:0000313" key="5">
    <source>
        <dbReference type="Proteomes" id="UP000076078"/>
    </source>
</evidence>
<dbReference type="OrthoDB" id="17780at2759"/>
<dbReference type="Proteomes" id="UP000076078">
    <property type="component" value="Unassembled WGS sequence"/>
</dbReference>
<evidence type="ECO:0000256" key="2">
    <source>
        <dbReference type="SAM" id="Phobius"/>
    </source>
</evidence>
<keyword evidence="2" id="KW-0812">Transmembrane</keyword>
<dbReference type="InterPro" id="IPR004843">
    <property type="entry name" value="Calcineurin-like_PHP"/>
</dbReference>
<name>A0A151ZSG2_TIELA</name>
<dbReference type="STRING" id="361077.A0A151ZSG2"/>
<feature type="domain" description="Calcineurin-like phosphoesterase" evidence="3">
    <location>
        <begin position="328"/>
        <end position="414"/>
    </location>
</feature>
<dbReference type="EMBL" id="LODT01000021">
    <property type="protein sequence ID" value="KYQ96869.1"/>
    <property type="molecule type" value="Genomic_DNA"/>
</dbReference>
<feature type="transmembrane region" description="Helical" evidence="2">
    <location>
        <begin position="254"/>
        <end position="276"/>
    </location>
</feature>
<gene>
    <name evidence="4" type="ORF">DLAC_04178</name>
</gene>
<keyword evidence="2" id="KW-0472">Membrane</keyword>
<comment type="caution">
    <text evidence="4">The sequence shown here is derived from an EMBL/GenBank/DDBJ whole genome shotgun (WGS) entry which is preliminary data.</text>
</comment>
<dbReference type="Gene3D" id="3.60.21.10">
    <property type="match status" value="1"/>
</dbReference>
<feature type="transmembrane region" description="Helical" evidence="2">
    <location>
        <begin position="225"/>
        <end position="248"/>
    </location>
</feature>